<gene>
    <name evidence="9" type="ORF">GCM10009745_63750</name>
</gene>
<dbReference type="SUPFAM" id="SSF160964">
    <property type="entry name" value="MalF N-terminal region-like"/>
    <property type="match status" value="1"/>
</dbReference>
<feature type="domain" description="ABC transmembrane type-1" evidence="8">
    <location>
        <begin position="67"/>
        <end position="281"/>
    </location>
</feature>
<name>A0ABP4UKD2_9ACTN</name>
<dbReference type="PANTHER" id="PTHR30193:SF41">
    <property type="entry name" value="DIACETYLCHITOBIOSE UPTAKE SYSTEM PERMEASE PROTEIN NGCF"/>
    <property type="match status" value="1"/>
</dbReference>
<organism evidence="9 10">
    <name type="scientific">Kribbella yunnanensis</name>
    <dbReference type="NCBI Taxonomy" id="190194"/>
    <lineage>
        <taxon>Bacteria</taxon>
        <taxon>Bacillati</taxon>
        <taxon>Actinomycetota</taxon>
        <taxon>Actinomycetes</taxon>
        <taxon>Propionibacteriales</taxon>
        <taxon>Kribbellaceae</taxon>
        <taxon>Kribbella</taxon>
    </lineage>
</organism>
<feature type="transmembrane region" description="Helical" evidence="7">
    <location>
        <begin position="104"/>
        <end position="124"/>
    </location>
</feature>
<dbReference type="PANTHER" id="PTHR30193">
    <property type="entry name" value="ABC TRANSPORTER PERMEASE PROTEIN"/>
    <property type="match status" value="1"/>
</dbReference>
<sequence>MLRNAQRRIVIPFLLPAVVLLALFFLYPLVRTFGISLSDWTRTGASRYVGGANYTALLSDPEYRTALKNTFAFTFIGGCMLFPPAVAIAWALNQPIRGERFFRLVVFAPVVLSAAVVALMWKFIYHPTLGLISPAMAELGLGGLAREWLGDPLTALPAVAFTTVWQGIGIWVVLLSAGFERLPRDVLEAGRVDGASEWRLFWSVMMPMLHDLLRILLVLWIVQSMQAFAFVYIMTGGGPFGSTEVVGTLMYRIAIDQTEFGYAAAMGVVLVAVLLIVTTILNKVLKRDDLEY</sequence>
<dbReference type="Proteomes" id="UP001500280">
    <property type="component" value="Unassembled WGS sequence"/>
</dbReference>
<dbReference type="InterPro" id="IPR000515">
    <property type="entry name" value="MetI-like"/>
</dbReference>
<keyword evidence="2 7" id="KW-0813">Transport</keyword>
<evidence type="ECO:0000313" key="9">
    <source>
        <dbReference type="EMBL" id="GAA1707154.1"/>
    </source>
</evidence>
<dbReference type="InterPro" id="IPR051393">
    <property type="entry name" value="ABC_transporter_permease"/>
</dbReference>
<protein>
    <submittedName>
        <fullName evidence="9">Sugar ABC transporter permease</fullName>
    </submittedName>
</protein>
<evidence type="ECO:0000256" key="4">
    <source>
        <dbReference type="ARBA" id="ARBA00022692"/>
    </source>
</evidence>
<feature type="transmembrane region" description="Helical" evidence="7">
    <location>
        <begin position="71"/>
        <end position="92"/>
    </location>
</feature>
<evidence type="ECO:0000256" key="2">
    <source>
        <dbReference type="ARBA" id="ARBA00022448"/>
    </source>
</evidence>
<keyword evidence="6 7" id="KW-0472">Membrane</keyword>
<evidence type="ECO:0000256" key="3">
    <source>
        <dbReference type="ARBA" id="ARBA00022475"/>
    </source>
</evidence>
<accession>A0ABP4UKD2</accession>
<dbReference type="CDD" id="cd06261">
    <property type="entry name" value="TM_PBP2"/>
    <property type="match status" value="1"/>
</dbReference>
<keyword evidence="5 7" id="KW-1133">Transmembrane helix</keyword>
<feature type="transmembrane region" description="Helical" evidence="7">
    <location>
        <begin position="260"/>
        <end position="281"/>
    </location>
</feature>
<evidence type="ECO:0000256" key="6">
    <source>
        <dbReference type="ARBA" id="ARBA00023136"/>
    </source>
</evidence>
<feature type="transmembrane region" description="Helical" evidence="7">
    <location>
        <begin position="9"/>
        <end position="30"/>
    </location>
</feature>
<keyword evidence="10" id="KW-1185">Reference proteome</keyword>
<reference evidence="10" key="1">
    <citation type="journal article" date="2019" name="Int. J. Syst. Evol. Microbiol.">
        <title>The Global Catalogue of Microorganisms (GCM) 10K type strain sequencing project: providing services to taxonomists for standard genome sequencing and annotation.</title>
        <authorList>
            <consortium name="The Broad Institute Genomics Platform"/>
            <consortium name="The Broad Institute Genome Sequencing Center for Infectious Disease"/>
            <person name="Wu L."/>
            <person name="Ma J."/>
        </authorList>
    </citation>
    <scope>NUCLEOTIDE SEQUENCE [LARGE SCALE GENOMIC DNA]</scope>
    <source>
        <strain evidence="10">JCM 14307</strain>
    </source>
</reference>
<proteinExistence type="inferred from homology"/>
<dbReference type="Pfam" id="PF00528">
    <property type="entry name" value="BPD_transp_1"/>
    <property type="match status" value="1"/>
</dbReference>
<feature type="transmembrane region" description="Helical" evidence="7">
    <location>
        <begin position="155"/>
        <end position="175"/>
    </location>
</feature>
<dbReference type="EMBL" id="BAAANF010000021">
    <property type="protein sequence ID" value="GAA1707154.1"/>
    <property type="molecule type" value="Genomic_DNA"/>
</dbReference>
<feature type="transmembrane region" description="Helical" evidence="7">
    <location>
        <begin position="212"/>
        <end position="234"/>
    </location>
</feature>
<dbReference type="InterPro" id="IPR035906">
    <property type="entry name" value="MetI-like_sf"/>
</dbReference>
<dbReference type="Gene3D" id="1.10.3720.10">
    <property type="entry name" value="MetI-like"/>
    <property type="match status" value="1"/>
</dbReference>
<evidence type="ECO:0000256" key="7">
    <source>
        <dbReference type="RuleBase" id="RU363032"/>
    </source>
</evidence>
<comment type="caution">
    <text evidence="9">The sequence shown here is derived from an EMBL/GenBank/DDBJ whole genome shotgun (WGS) entry which is preliminary data.</text>
</comment>
<dbReference type="PROSITE" id="PS50928">
    <property type="entry name" value="ABC_TM1"/>
    <property type="match status" value="1"/>
</dbReference>
<keyword evidence="3" id="KW-1003">Cell membrane</keyword>
<dbReference type="RefSeq" id="WP_344160183.1">
    <property type="nucleotide sequence ID" value="NZ_BAAANF010000021.1"/>
</dbReference>
<keyword evidence="4 7" id="KW-0812">Transmembrane</keyword>
<comment type="similarity">
    <text evidence="7">Belongs to the binding-protein-dependent transport system permease family.</text>
</comment>
<evidence type="ECO:0000256" key="1">
    <source>
        <dbReference type="ARBA" id="ARBA00004651"/>
    </source>
</evidence>
<evidence type="ECO:0000313" key="10">
    <source>
        <dbReference type="Proteomes" id="UP001500280"/>
    </source>
</evidence>
<dbReference type="SUPFAM" id="SSF161098">
    <property type="entry name" value="MetI-like"/>
    <property type="match status" value="1"/>
</dbReference>
<comment type="subcellular location">
    <subcellularLocation>
        <location evidence="1 7">Cell membrane</location>
        <topology evidence="1 7">Multi-pass membrane protein</topology>
    </subcellularLocation>
</comment>
<evidence type="ECO:0000259" key="8">
    <source>
        <dbReference type="PROSITE" id="PS50928"/>
    </source>
</evidence>
<evidence type="ECO:0000256" key="5">
    <source>
        <dbReference type="ARBA" id="ARBA00022989"/>
    </source>
</evidence>